<proteinExistence type="predicted"/>
<dbReference type="OrthoDB" id="5340910at2759"/>
<evidence type="ECO:0000256" key="1">
    <source>
        <dbReference type="ARBA" id="ARBA00022443"/>
    </source>
</evidence>
<keyword evidence="7" id="KW-1185">Reference proteome</keyword>
<evidence type="ECO:0000256" key="3">
    <source>
        <dbReference type="SAM" id="MobiDB-lite"/>
    </source>
</evidence>
<dbReference type="Gene3D" id="2.30.30.40">
    <property type="entry name" value="SH3 Domains"/>
    <property type="match status" value="1"/>
</dbReference>
<sequence>SGSNSTPLPSVNTNSNVNSSSSQAVPTGTISTPAIAGLCAVGGAIILAGSFFALLRRKKHQHKTEAILAKSATAFEVQNSSYEKMEEEPLGTYEVISTFTPTLPDELTIQPGDKVTVLAEFDDGWVQAINDTRGGARGFFPRHCVDMDNSGPGFKSGTGKRSSSINGG</sequence>
<feature type="transmembrane region" description="Helical" evidence="4">
    <location>
        <begin position="34"/>
        <end position="55"/>
    </location>
</feature>
<dbReference type="Pfam" id="PF14604">
    <property type="entry name" value="SH3_9"/>
    <property type="match status" value="1"/>
</dbReference>
<dbReference type="InterPro" id="IPR001452">
    <property type="entry name" value="SH3_domain"/>
</dbReference>
<dbReference type="SUPFAM" id="SSF50044">
    <property type="entry name" value="SH3-domain"/>
    <property type="match status" value="1"/>
</dbReference>
<name>A0A9N9HSN7_9GLOM</name>
<dbReference type="Proteomes" id="UP000789508">
    <property type="component" value="Unassembled WGS sequence"/>
</dbReference>
<dbReference type="InterPro" id="IPR036028">
    <property type="entry name" value="SH3-like_dom_sf"/>
</dbReference>
<keyword evidence="1 2" id="KW-0728">SH3 domain</keyword>
<accession>A0A9N9HSN7</accession>
<feature type="domain" description="SH3" evidence="5">
    <location>
        <begin position="88"/>
        <end position="150"/>
    </location>
</feature>
<evidence type="ECO:0000313" key="6">
    <source>
        <dbReference type="EMBL" id="CAG8704098.1"/>
    </source>
</evidence>
<evidence type="ECO:0000256" key="2">
    <source>
        <dbReference type="PROSITE-ProRule" id="PRU00192"/>
    </source>
</evidence>
<dbReference type="PROSITE" id="PS50002">
    <property type="entry name" value="SH3"/>
    <property type="match status" value="1"/>
</dbReference>
<reference evidence="6" key="1">
    <citation type="submission" date="2021-06" db="EMBL/GenBank/DDBJ databases">
        <authorList>
            <person name="Kallberg Y."/>
            <person name="Tangrot J."/>
            <person name="Rosling A."/>
        </authorList>
    </citation>
    <scope>NUCLEOTIDE SEQUENCE</scope>
    <source>
        <strain evidence="6">FL130A</strain>
    </source>
</reference>
<feature type="region of interest" description="Disordered" evidence="3">
    <location>
        <begin position="1"/>
        <end position="26"/>
    </location>
</feature>
<evidence type="ECO:0000259" key="5">
    <source>
        <dbReference type="PROSITE" id="PS50002"/>
    </source>
</evidence>
<dbReference type="EMBL" id="CAJVPS010020347">
    <property type="protein sequence ID" value="CAG8704098.1"/>
    <property type="molecule type" value="Genomic_DNA"/>
</dbReference>
<comment type="caution">
    <text evidence="6">The sequence shown here is derived from an EMBL/GenBank/DDBJ whole genome shotgun (WGS) entry which is preliminary data.</text>
</comment>
<keyword evidence="4" id="KW-1133">Transmembrane helix</keyword>
<organism evidence="6 7">
    <name type="scientific">Ambispora leptoticha</name>
    <dbReference type="NCBI Taxonomy" id="144679"/>
    <lineage>
        <taxon>Eukaryota</taxon>
        <taxon>Fungi</taxon>
        <taxon>Fungi incertae sedis</taxon>
        <taxon>Mucoromycota</taxon>
        <taxon>Glomeromycotina</taxon>
        <taxon>Glomeromycetes</taxon>
        <taxon>Archaeosporales</taxon>
        <taxon>Ambisporaceae</taxon>
        <taxon>Ambispora</taxon>
    </lineage>
</organism>
<feature type="non-terminal residue" evidence="6">
    <location>
        <position position="1"/>
    </location>
</feature>
<dbReference type="CDD" id="cd12087">
    <property type="entry name" value="TM_EGFR-like"/>
    <property type="match status" value="1"/>
</dbReference>
<evidence type="ECO:0000313" key="7">
    <source>
        <dbReference type="Proteomes" id="UP000789508"/>
    </source>
</evidence>
<dbReference type="AlphaFoldDB" id="A0A9N9HSN7"/>
<evidence type="ECO:0000256" key="4">
    <source>
        <dbReference type="SAM" id="Phobius"/>
    </source>
</evidence>
<keyword evidence="4" id="KW-0472">Membrane</keyword>
<dbReference type="SMART" id="SM00326">
    <property type="entry name" value="SH3"/>
    <property type="match status" value="1"/>
</dbReference>
<feature type="non-terminal residue" evidence="6">
    <location>
        <position position="168"/>
    </location>
</feature>
<keyword evidence="4" id="KW-0812">Transmembrane</keyword>
<protein>
    <submittedName>
        <fullName evidence="6">9619_t:CDS:1</fullName>
    </submittedName>
</protein>
<feature type="compositionally biased region" description="Low complexity" evidence="3">
    <location>
        <begin position="10"/>
        <end position="22"/>
    </location>
</feature>
<gene>
    <name evidence="6" type="ORF">ALEPTO_LOCUS11680</name>
</gene>